<comment type="pathway">
    <text evidence="1 6">Cell wall biogenesis; peptidoglycan biosynthesis.</text>
</comment>
<dbReference type="GO" id="GO:0071555">
    <property type="term" value="P:cell wall organization"/>
    <property type="evidence" value="ECO:0007669"/>
    <property type="project" value="UniProtKB-UniRule"/>
</dbReference>
<dbReference type="PANTHER" id="PTHR30582:SF33">
    <property type="entry name" value="EXPORTED PROTEIN"/>
    <property type="match status" value="1"/>
</dbReference>
<evidence type="ECO:0000256" key="2">
    <source>
        <dbReference type="ARBA" id="ARBA00022679"/>
    </source>
</evidence>
<dbReference type="SUPFAM" id="SSF47090">
    <property type="entry name" value="PGBD-like"/>
    <property type="match status" value="1"/>
</dbReference>
<dbReference type="GO" id="GO:0071972">
    <property type="term" value="F:peptidoglycan L,D-transpeptidase activity"/>
    <property type="evidence" value="ECO:0007669"/>
    <property type="project" value="TreeGrafter"/>
</dbReference>
<keyword evidence="3 6" id="KW-0133">Cell shape</keyword>
<feature type="compositionally biased region" description="Basic and acidic residues" evidence="7">
    <location>
        <begin position="56"/>
        <end position="65"/>
    </location>
</feature>
<evidence type="ECO:0000256" key="1">
    <source>
        <dbReference type="ARBA" id="ARBA00004752"/>
    </source>
</evidence>
<feature type="active site" description="Nucleophile" evidence="6">
    <location>
        <position position="286"/>
    </location>
</feature>
<dbReference type="PROSITE" id="PS52029">
    <property type="entry name" value="LD_TPASE"/>
    <property type="match status" value="1"/>
</dbReference>
<evidence type="ECO:0000313" key="9">
    <source>
        <dbReference type="EMBL" id="PWN01964.1"/>
    </source>
</evidence>
<dbReference type="GO" id="GO:0008360">
    <property type="term" value="P:regulation of cell shape"/>
    <property type="evidence" value="ECO:0007669"/>
    <property type="project" value="UniProtKB-UniRule"/>
</dbReference>
<accession>A0A316THZ1</accession>
<dbReference type="PANTHER" id="PTHR30582">
    <property type="entry name" value="L,D-TRANSPEPTIDASE"/>
    <property type="match status" value="1"/>
</dbReference>
<dbReference type="UniPathway" id="UPA00219"/>
<dbReference type="OrthoDB" id="8887048at2"/>
<dbReference type="InterPro" id="IPR038063">
    <property type="entry name" value="Transpep_catalytic_dom"/>
</dbReference>
<dbReference type="GO" id="GO:0005576">
    <property type="term" value="C:extracellular region"/>
    <property type="evidence" value="ECO:0007669"/>
    <property type="project" value="TreeGrafter"/>
</dbReference>
<organism evidence="9 10">
    <name type="scientific">Nocardioides silvaticus</name>
    <dbReference type="NCBI Taxonomy" id="2201891"/>
    <lineage>
        <taxon>Bacteria</taxon>
        <taxon>Bacillati</taxon>
        <taxon>Actinomycetota</taxon>
        <taxon>Actinomycetes</taxon>
        <taxon>Propionibacteriales</taxon>
        <taxon>Nocardioidaceae</taxon>
        <taxon>Nocardioides</taxon>
    </lineage>
</organism>
<dbReference type="Pfam" id="PF01471">
    <property type="entry name" value="PG_binding_1"/>
    <property type="match status" value="1"/>
</dbReference>
<feature type="region of interest" description="Disordered" evidence="7">
    <location>
        <begin position="38"/>
        <end position="111"/>
    </location>
</feature>
<gene>
    <name evidence="9" type="ORF">DJ010_15600</name>
</gene>
<evidence type="ECO:0000256" key="7">
    <source>
        <dbReference type="SAM" id="MobiDB-lite"/>
    </source>
</evidence>
<dbReference type="EMBL" id="QGDD01000007">
    <property type="protein sequence ID" value="PWN01964.1"/>
    <property type="molecule type" value="Genomic_DNA"/>
</dbReference>
<name>A0A316THZ1_9ACTN</name>
<evidence type="ECO:0000256" key="4">
    <source>
        <dbReference type="ARBA" id="ARBA00022984"/>
    </source>
</evidence>
<sequence length="313" mass="34321">MSPRTALRRSAIVAVIAALLCGLAYGVGWAAQEGNLPWQQRPADSAANDSAPSATDRPDSHRPEEGPSQPADEPDEPTEPEQEKPEQPEQPEQPTEPALQPGPTLLAPGDEGADVRDLQARLAQIDWFDADVTGYYGDVTAEAVRGFQAKREIPVTGEVDQRTLDRLYAMTTKPTQAELTNQPTTNTPGALDPRCEVGRVLCIDKTSRTLRWVVDGKVVKTMDVRFGGEYTPTREGEFSVFQKSRDHVSSLYDTSMPFAMFFSGGQAVHYSPDFAANGYNGASHGCANIRDYDGIAWLYDQVQIGDRVIVYWS</sequence>
<dbReference type="Gene3D" id="2.40.440.10">
    <property type="entry name" value="L,D-transpeptidase catalytic domain-like"/>
    <property type="match status" value="1"/>
</dbReference>
<feature type="compositionally biased region" description="Low complexity" evidence="7">
    <location>
        <begin position="90"/>
        <end position="101"/>
    </location>
</feature>
<dbReference type="Proteomes" id="UP000245507">
    <property type="component" value="Unassembled WGS sequence"/>
</dbReference>
<dbReference type="RefSeq" id="WP_109695399.1">
    <property type="nucleotide sequence ID" value="NZ_QGDD01000007.1"/>
</dbReference>
<dbReference type="InterPro" id="IPR036366">
    <property type="entry name" value="PGBDSf"/>
</dbReference>
<feature type="compositionally biased region" description="Low complexity" evidence="7">
    <location>
        <begin position="42"/>
        <end position="54"/>
    </location>
</feature>
<keyword evidence="5 6" id="KW-0961">Cell wall biogenesis/degradation</keyword>
<protein>
    <submittedName>
        <fullName evidence="9">Murein L,D-transpeptidase</fullName>
    </submittedName>
</protein>
<proteinExistence type="predicted"/>
<evidence type="ECO:0000256" key="3">
    <source>
        <dbReference type="ARBA" id="ARBA00022960"/>
    </source>
</evidence>
<dbReference type="Gene3D" id="1.10.101.10">
    <property type="entry name" value="PGBD-like superfamily/PGBD"/>
    <property type="match status" value="1"/>
</dbReference>
<keyword evidence="4 6" id="KW-0573">Peptidoglycan synthesis</keyword>
<keyword evidence="2" id="KW-0808">Transferase</keyword>
<dbReference type="SUPFAM" id="SSF141523">
    <property type="entry name" value="L,D-transpeptidase catalytic domain-like"/>
    <property type="match status" value="1"/>
</dbReference>
<dbReference type="InterPro" id="IPR050979">
    <property type="entry name" value="LD-transpeptidase"/>
</dbReference>
<dbReference type="InterPro" id="IPR005490">
    <property type="entry name" value="LD_TPept_cat_dom"/>
</dbReference>
<reference evidence="9 10" key="1">
    <citation type="submission" date="2018-05" db="EMBL/GenBank/DDBJ databases">
        <title>Nocardioides silvaticus genome.</title>
        <authorList>
            <person name="Li C."/>
            <person name="Wang G."/>
        </authorList>
    </citation>
    <scope>NUCLEOTIDE SEQUENCE [LARGE SCALE GENOMIC DNA]</scope>
    <source>
        <strain evidence="9 10">CCTCC AB 2018079</strain>
    </source>
</reference>
<dbReference type="InterPro" id="IPR002477">
    <property type="entry name" value="Peptidoglycan-bd-like"/>
</dbReference>
<feature type="active site" description="Proton donor/acceptor" evidence="6">
    <location>
        <position position="269"/>
    </location>
</feature>
<dbReference type="AlphaFoldDB" id="A0A316THZ1"/>
<feature type="domain" description="L,D-TPase catalytic" evidence="8">
    <location>
        <begin position="199"/>
        <end position="311"/>
    </location>
</feature>
<dbReference type="CDD" id="cd16913">
    <property type="entry name" value="YkuD_like"/>
    <property type="match status" value="1"/>
</dbReference>
<dbReference type="Pfam" id="PF03734">
    <property type="entry name" value="YkuD"/>
    <property type="match status" value="1"/>
</dbReference>
<evidence type="ECO:0000259" key="8">
    <source>
        <dbReference type="PROSITE" id="PS52029"/>
    </source>
</evidence>
<dbReference type="GO" id="GO:0018104">
    <property type="term" value="P:peptidoglycan-protein cross-linking"/>
    <property type="evidence" value="ECO:0007669"/>
    <property type="project" value="TreeGrafter"/>
</dbReference>
<comment type="caution">
    <text evidence="9">The sequence shown here is derived from an EMBL/GenBank/DDBJ whole genome shotgun (WGS) entry which is preliminary data.</text>
</comment>
<evidence type="ECO:0000313" key="10">
    <source>
        <dbReference type="Proteomes" id="UP000245507"/>
    </source>
</evidence>
<evidence type="ECO:0000256" key="5">
    <source>
        <dbReference type="ARBA" id="ARBA00023316"/>
    </source>
</evidence>
<dbReference type="InterPro" id="IPR036365">
    <property type="entry name" value="PGBD-like_sf"/>
</dbReference>
<keyword evidence="10" id="KW-1185">Reference proteome</keyword>
<evidence type="ECO:0000256" key="6">
    <source>
        <dbReference type="PROSITE-ProRule" id="PRU01373"/>
    </source>
</evidence>
<dbReference type="GO" id="GO:0016740">
    <property type="term" value="F:transferase activity"/>
    <property type="evidence" value="ECO:0007669"/>
    <property type="project" value="UniProtKB-KW"/>
</dbReference>